<dbReference type="Pfam" id="PF02852">
    <property type="entry name" value="Pyr_redox_dim"/>
    <property type="match status" value="1"/>
</dbReference>
<feature type="binding site" evidence="12">
    <location>
        <position position="184"/>
    </location>
    <ligand>
        <name>FAD</name>
        <dbReference type="ChEBI" id="CHEBI:57692"/>
    </ligand>
</feature>
<feature type="domain" description="FAD/NAD(P)-binding" evidence="16">
    <location>
        <begin position="73"/>
        <end position="398"/>
    </location>
</feature>
<keyword evidence="4 14" id="KW-0285">Flavoprotein</keyword>
<keyword evidence="8" id="KW-1015">Disulfide bond</keyword>
<evidence type="ECO:0000313" key="18">
    <source>
        <dbReference type="Proteomes" id="UP000007590"/>
    </source>
</evidence>
<comment type="miscellaneous">
    <text evidence="14">The active site is a redox-active disulfide bond.</text>
</comment>
<comment type="similarity">
    <text evidence="1 14">Belongs to the class-I pyridine nucleotide-disulfide oxidoreductase family.</text>
</comment>
<dbReference type="PANTHER" id="PTHR22912:SF151">
    <property type="entry name" value="DIHYDROLIPOYL DEHYDROGENASE, MITOCHONDRIAL"/>
    <property type="match status" value="1"/>
</dbReference>
<evidence type="ECO:0000256" key="2">
    <source>
        <dbReference type="ARBA" id="ARBA00012608"/>
    </source>
</evidence>
<dbReference type="FunFam" id="3.50.50.60:FF:000001">
    <property type="entry name" value="Dihydrolipoyl dehydrogenase, mitochondrial"/>
    <property type="match status" value="1"/>
</dbReference>
<dbReference type="Proteomes" id="UP000007590">
    <property type="component" value="Chromosome"/>
</dbReference>
<dbReference type="FunFam" id="3.30.390.30:FF:000001">
    <property type="entry name" value="Dihydrolipoyl dehydrogenase"/>
    <property type="match status" value="1"/>
</dbReference>
<keyword evidence="18" id="KW-1185">Reference proteome</keyword>
<dbReference type="PANTHER" id="PTHR22912">
    <property type="entry name" value="DISULFIDE OXIDOREDUCTASE"/>
    <property type="match status" value="1"/>
</dbReference>
<dbReference type="InterPro" id="IPR036188">
    <property type="entry name" value="FAD/NAD-bd_sf"/>
</dbReference>
<accession>H8KWJ1</accession>
<name>H8KWJ1_SOLCM</name>
<dbReference type="InterPro" id="IPR050151">
    <property type="entry name" value="Class-I_Pyr_Nuc-Dis_Oxidored"/>
</dbReference>
<dbReference type="PROSITE" id="PS00076">
    <property type="entry name" value="PYRIDINE_REDOX_1"/>
    <property type="match status" value="1"/>
</dbReference>
<feature type="active site" description="Proton acceptor" evidence="11">
    <location>
        <position position="515"/>
    </location>
</feature>
<evidence type="ECO:0000256" key="13">
    <source>
        <dbReference type="PIRSR" id="PIRSR000350-4"/>
    </source>
</evidence>
<dbReference type="GO" id="GO:0004148">
    <property type="term" value="F:dihydrolipoyl dehydrogenase (NADH) activity"/>
    <property type="evidence" value="ECO:0007669"/>
    <property type="project" value="UniProtKB-EC"/>
</dbReference>
<evidence type="ECO:0000256" key="3">
    <source>
        <dbReference type="ARBA" id="ARBA00016961"/>
    </source>
</evidence>
<dbReference type="Gene3D" id="3.30.390.30">
    <property type="match status" value="1"/>
</dbReference>
<dbReference type="PRINTS" id="PR00411">
    <property type="entry name" value="PNDRDTASEI"/>
</dbReference>
<evidence type="ECO:0000256" key="12">
    <source>
        <dbReference type="PIRSR" id="PIRSR000350-3"/>
    </source>
</evidence>
<evidence type="ECO:0000256" key="10">
    <source>
        <dbReference type="ARBA" id="ARBA00049187"/>
    </source>
</evidence>
<keyword evidence="9 14" id="KW-0676">Redox-active center</keyword>
<protein>
    <recommendedName>
        <fullName evidence="3 14">Dihydrolipoyl dehydrogenase</fullName>
        <ecNumber evidence="2 14">1.8.1.4</ecNumber>
    </recommendedName>
</protein>
<feature type="domain" description="Pyridine nucleotide-disulphide oxidoreductase dimerisation" evidence="15">
    <location>
        <begin position="417"/>
        <end position="526"/>
    </location>
</feature>
<dbReference type="PIRSF" id="PIRSF000350">
    <property type="entry name" value="Mercury_reductase_MerA"/>
    <property type="match status" value="1"/>
</dbReference>
<dbReference type="KEGG" id="scn:Solca_3096"/>
<evidence type="ECO:0000256" key="4">
    <source>
        <dbReference type="ARBA" id="ARBA00022630"/>
    </source>
</evidence>
<dbReference type="GO" id="GO:0050660">
    <property type="term" value="F:flavin adenine dinucleotide binding"/>
    <property type="evidence" value="ECO:0007669"/>
    <property type="project" value="InterPro"/>
</dbReference>
<evidence type="ECO:0000259" key="16">
    <source>
        <dbReference type="Pfam" id="PF07992"/>
    </source>
</evidence>
<dbReference type="InterPro" id="IPR023753">
    <property type="entry name" value="FAD/NAD-binding_dom"/>
</dbReference>
<evidence type="ECO:0000256" key="1">
    <source>
        <dbReference type="ARBA" id="ARBA00007532"/>
    </source>
</evidence>
<gene>
    <name evidence="17" type="ordered locus">Solca_3096</name>
</gene>
<feature type="binding site" evidence="12">
    <location>
        <position position="383"/>
    </location>
    <ligand>
        <name>FAD</name>
        <dbReference type="ChEBI" id="CHEBI:57692"/>
    </ligand>
</feature>
<evidence type="ECO:0000256" key="9">
    <source>
        <dbReference type="ARBA" id="ARBA00023284"/>
    </source>
</evidence>
<comment type="cofactor">
    <cofactor evidence="12 14">
        <name>FAD</name>
        <dbReference type="ChEBI" id="CHEBI:57692"/>
    </cofactor>
    <text evidence="12 14">Binds 1 FAD per subunit.</text>
</comment>
<dbReference type="InterPro" id="IPR004099">
    <property type="entry name" value="Pyr_nucl-diS_OxRdtase_dimer"/>
</dbReference>
<feature type="binding site" evidence="12">
    <location>
        <position position="120"/>
    </location>
    <ligand>
        <name>FAD</name>
        <dbReference type="ChEBI" id="CHEBI:57692"/>
    </ligand>
</feature>
<feature type="binding site" evidence="12">
    <location>
        <begin position="250"/>
        <end position="257"/>
    </location>
    <ligand>
        <name>NAD(+)</name>
        <dbReference type="ChEBI" id="CHEBI:57540"/>
    </ligand>
</feature>
<evidence type="ECO:0000256" key="11">
    <source>
        <dbReference type="PIRSR" id="PIRSR000350-2"/>
    </source>
</evidence>
<evidence type="ECO:0000256" key="7">
    <source>
        <dbReference type="ARBA" id="ARBA00023027"/>
    </source>
</evidence>
<sequence length="537" mass="58698">MIYLWNKLLNYTIFRFYPINQIPTFTPVFNFGYLKQPKRYNRIENLEQEIGVTYNTDTLSSAHNNKSIINMKYDVVVIGSGPGGYVAAIRCAQLGLKTAMVERYSTFGGTCLNVGCIPSKALLDSSEHYHNAEHTFKTHGIELSNLKVNLEQMIKRKSEVVKQTTDGITFLMKKNKIDTYYGHGSFVNKNTIKIAKGDGSEQTIETEKVIIATGSKPATLPFISIDKKRIITSTEALNLQEVPKHLVLIGGGVIGLELGSVYARLGAKVTVVEYMDSIIPTMDKELGKQLQRSLKGIGFEFLLSHKVTGATVKGKEVTVAAENSKGEPIEIKGDYCLVAVGRSAYTEGLGLENIGLTVEERGKKITVDDHLETAVKGVYAIGDVVRGAMLAHKAEEEGVFVAELIAGQKPHMNYNLIPGVVYTWPEVASVGKTEEELKASGVKYKTGSFPFKASGRARASMDTDGLIKVLADAQTDEILGVHMIGPRVADMIAEAVVAMEFRASAEDIGRICHAHPTYTESFKEAALAATANRALHI</sequence>
<dbReference type="Gene3D" id="3.50.50.60">
    <property type="entry name" value="FAD/NAD(P)-binding domain"/>
    <property type="match status" value="2"/>
</dbReference>
<feature type="disulfide bond" description="Redox-active" evidence="13">
    <location>
        <begin position="111"/>
        <end position="116"/>
    </location>
</feature>
<feature type="binding site" evidence="12">
    <location>
        <begin position="213"/>
        <end position="215"/>
    </location>
    <ligand>
        <name>FAD</name>
        <dbReference type="ChEBI" id="CHEBI:57692"/>
    </ligand>
</feature>
<dbReference type="SUPFAM" id="SSF55424">
    <property type="entry name" value="FAD/NAD-linked reductases, dimerisation (C-terminal) domain"/>
    <property type="match status" value="1"/>
</dbReference>
<feature type="binding site" evidence="12">
    <location>
        <position position="273"/>
    </location>
    <ligand>
        <name>NAD(+)</name>
        <dbReference type="ChEBI" id="CHEBI:57540"/>
    </ligand>
</feature>
<evidence type="ECO:0000256" key="5">
    <source>
        <dbReference type="ARBA" id="ARBA00022827"/>
    </source>
</evidence>
<dbReference type="InterPro" id="IPR001100">
    <property type="entry name" value="Pyr_nuc-diS_OxRdtase"/>
</dbReference>
<dbReference type="NCBIfam" id="TIGR01350">
    <property type="entry name" value="lipoamide_DH"/>
    <property type="match status" value="1"/>
</dbReference>
<dbReference type="InterPro" id="IPR012999">
    <property type="entry name" value="Pyr_OxRdtase_I_AS"/>
</dbReference>
<dbReference type="InterPro" id="IPR006258">
    <property type="entry name" value="Lipoamide_DH"/>
</dbReference>
<keyword evidence="5 12" id="KW-0274">FAD</keyword>
<evidence type="ECO:0000259" key="15">
    <source>
        <dbReference type="Pfam" id="PF02852"/>
    </source>
</evidence>
<keyword evidence="12" id="KW-0547">Nucleotide-binding</keyword>
<evidence type="ECO:0000256" key="8">
    <source>
        <dbReference type="ARBA" id="ARBA00023157"/>
    </source>
</evidence>
<keyword evidence="7 12" id="KW-0520">NAD</keyword>
<evidence type="ECO:0000256" key="6">
    <source>
        <dbReference type="ARBA" id="ARBA00023002"/>
    </source>
</evidence>
<feature type="binding site" evidence="12">
    <location>
        <position position="341"/>
    </location>
    <ligand>
        <name>NAD(+)</name>
        <dbReference type="ChEBI" id="CHEBI:57540"/>
    </ligand>
</feature>
<dbReference type="EMBL" id="CP003349">
    <property type="protein sequence ID" value="AFD08109.1"/>
    <property type="molecule type" value="Genomic_DNA"/>
</dbReference>
<dbReference type="InterPro" id="IPR016156">
    <property type="entry name" value="FAD/NAD-linked_Rdtase_dimer_sf"/>
</dbReference>
<dbReference type="STRING" id="929556.Solca_3096"/>
<dbReference type="GO" id="GO:0006103">
    <property type="term" value="P:2-oxoglutarate metabolic process"/>
    <property type="evidence" value="ECO:0007669"/>
    <property type="project" value="TreeGrafter"/>
</dbReference>
<proteinExistence type="inferred from homology"/>
<dbReference type="eggNOG" id="COG1249">
    <property type="taxonomic scope" value="Bacteria"/>
</dbReference>
<keyword evidence="6 14" id="KW-0560">Oxidoreductase</keyword>
<dbReference type="HOGENOM" id="CLU_016755_0_1_10"/>
<reference evidence="17" key="1">
    <citation type="submission" date="2012-02" db="EMBL/GenBank/DDBJ databases">
        <title>The complete genome of Solitalea canadensis DSM 3403.</title>
        <authorList>
            <consortium name="US DOE Joint Genome Institute (JGI-PGF)"/>
            <person name="Lucas S."/>
            <person name="Copeland A."/>
            <person name="Lapidus A."/>
            <person name="Glavina del Rio T."/>
            <person name="Dalin E."/>
            <person name="Tice H."/>
            <person name="Bruce D."/>
            <person name="Goodwin L."/>
            <person name="Pitluck S."/>
            <person name="Peters L."/>
            <person name="Ovchinnikova G."/>
            <person name="Lu M."/>
            <person name="Kyrpides N."/>
            <person name="Mavromatis K."/>
            <person name="Ivanova N."/>
            <person name="Brettin T."/>
            <person name="Detter J.C."/>
            <person name="Han C."/>
            <person name="Larimer F."/>
            <person name="Land M."/>
            <person name="Hauser L."/>
            <person name="Markowitz V."/>
            <person name="Cheng J.-F."/>
            <person name="Hugenholtz P."/>
            <person name="Woyke T."/>
            <person name="Wu D."/>
            <person name="Spring S."/>
            <person name="Schroeder M."/>
            <person name="Kopitz M."/>
            <person name="Brambilla E."/>
            <person name="Klenk H.-P."/>
            <person name="Eisen J.A."/>
        </authorList>
    </citation>
    <scope>NUCLEOTIDE SEQUENCE</scope>
    <source>
        <strain evidence="17">DSM 3403</strain>
    </source>
</reference>
<dbReference type="SUPFAM" id="SSF51905">
    <property type="entry name" value="FAD/NAD(P)-binding domain"/>
    <property type="match status" value="1"/>
</dbReference>
<dbReference type="AlphaFoldDB" id="H8KWJ1"/>
<dbReference type="GO" id="GO:0005737">
    <property type="term" value="C:cytoplasm"/>
    <property type="evidence" value="ECO:0007669"/>
    <property type="project" value="UniProtKB-ARBA"/>
</dbReference>
<dbReference type="PRINTS" id="PR00368">
    <property type="entry name" value="FADPNR"/>
</dbReference>
<organism evidence="17 18">
    <name type="scientific">Solitalea canadensis (strain ATCC 29591 / DSM 3403 / JCM 21819 / LMG 8368 / NBRC 15130 / NCIMB 12057 / USAM 9D)</name>
    <name type="common">Flexibacter canadensis</name>
    <dbReference type="NCBI Taxonomy" id="929556"/>
    <lineage>
        <taxon>Bacteria</taxon>
        <taxon>Pseudomonadati</taxon>
        <taxon>Bacteroidota</taxon>
        <taxon>Sphingobacteriia</taxon>
        <taxon>Sphingobacteriales</taxon>
        <taxon>Sphingobacteriaceae</taxon>
        <taxon>Solitalea</taxon>
    </lineage>
</organism>
<dbReference type="EC" id="1.8.1.4" evidence="2 14"/>
<comment type="catalytic activity">
    <reaction evidence="10 14">
        <text>N(6)-[(R)-dihydrolipoyl]-L-lysyl-[protein] + NAD(+) = N(6)-[(R)-lipoyl]-L-lysyl-[protein] + NADH + H(+)</text>
        <dbReference type="Rhea" id="RHEA:15045"/>
        <dbReference type="Rhea" id="RHEA-COMP:10474"/>
        <dbReference type="Rhea" id="RHEA-COMP:10475"/>
        <dbReference type="ChEBI" id="CHEBI:15378"/>
        <dbReference type="ChEBI" id="CHEBI:57540"/>
        <dbReference type="ChEBI" id="CHEBI:57945"/>
        <dbReference type="ChEBI" id="CHEBI:83099"/>
        <dbReference type="ChEBI" id="CHEBI:83100"/>
        <dbReference type="EC" id="1.8.1.4"/>
    </reaction>
</comment>
<dbReference type="Pfam" id="PF07992">
    <property type="entry name" value="Pyr_redox_2"/>
    <property type="match status" value="1"/>
</dbReference>
<feature type="binding site" evidence="12">
    <location>
        <begin position="389"/>
        <end position="392"/>
    </location>
    <ligand>
        <name>FAD</name>
        <dbReference type="ChEBI" id="CHEBI:57692"/>
    </ligand>
</feature>
<evidence type="ECO:0000256" key="14">
    <source>
        <dbReference type="RuleBase" id="RU003692"/>
    </source>
</evidence>
<evidence type="ECO:0000313" key="17">
    <source>
        <dbReference type="EMBL" id="AFD08109.1"/>
    </source>
</evidence>